<evidence type="ECO:0000313" key="1">
    <source>
        <dbReference type="EMBL" id="SBT34735.1"/>
    </source>
</evidence>
<dbReference type="EMBL" id="FLRD01000073">
    <property type="protein sequence ID" value="SBT34735.1"/>
    <property type="molecule type" value="Genomic_DNA"/>
</dbReference>
<name>A0A1A8YU13_PLAOA</name>
<sequence>MTTRKSSFTFESRGYSKCDFCKGRVSEVDIYNGGMSIPVLAFLHLEIYPLLQMSLNSRRDVHRKISCSVGISLPIPQTTSSTFPFCLS</sequence>
<gene>
    <name evidence="1" type="ORF">POVWA1_023730</name>
    <name evidence="2" type="ORF">POVWA2_023530</name>
</gene>
<dbReference type="AlphaFoldDB" id="A0A1A8YU13"/>
<reference evidence="3 4" key="1">
    <citation type="submission" date="2016-05" db="EMBL/GenBank/DDBJ databases">
        <authorList>
            <person name="Naeem Raeece"/>
        </authorList>
    </citation>
    <scope>NUCLEOTIDE SEQUENCE [LARGE SCALE GENOMIC DNA]</scope>
</reference>
<dbReference type="Proteomes" id="UP000078555">
    <property type="component" value="Unassembled WGS sequence"/>
</dbReference>
<accession>A0A1A8YU13</accession>
<dbReference type="Proteomes" id="UP000078550">
    <property type="component" value="Unassembled WGS sequence"/>
</dbReference>
<evidence type="ECO:0000313" key="2">
    <source>
        <dbReference type="EMBL" id="SBT35144.1"/>
    </source>
</evidence>
<evidence type="ECO:0000313" key="3">
    <source>
        <dbReference type="Proteomes" id="UP000078550"/>
    </source>
</evidence>
<organism evidence="2 3">
    <name type="scientific">Plasmodium ovale wallikeri</name>
    <dbReference type="NCBI Taxonomy" id="864142"/>
    <lineage>
        <taxon>Eukaryota</taxon>
        <taxon>Sar</taxon>
        <taxon>Alveolata</taxon>
        <taxon>Apicomplexa</taxon>
        <taxon>Aconoidasida</taxon>
        <taxon>Haemosporida</taxon>
        <taxon>Plasmodiidae</taxon>
        <taxon>Plasmodium</taxon>
        <taxon>Plasmodium (Plasmodium)</taxon>
    </lineage>
</organism>
<evidence type="ECO:0000313" key="4">
    <source>
        <dbReference type="Proteomes" id="UP000078555"/>
    </source>
</evidence>
<keyword evidence="4" id="KW-1185">Reference proteome</keyword>
<proteinExistence type="predicted"/>
<reference evidence="2" key="2">
    <citation type="submission" date="2016-05" db="EMBL/GenBank/DDBJ databases">
        <authorList>
            <person name="Lavstsen T."/>
            <person name="Jespersen J.S."/>
        </authorList>
    </citation>
    <scope>NUCLEOTIDE SEQUENCE [LARGE SCALE GENOMIC DNA]</scope>
</reference>
<dbReference type="EMBL" id="FLRE01000093">
    <property type="protein sequence ID" value="SBT35144.1"/>
    <property type="molecule type" value="Genomic_DNA"/>
</dbReference>
<protein>
    <submittedName>
        <fullName evidence="2">Uncharacterized protein</fullName>
    </submittedName>
</protein>